<evidence type="ECO:0000256" key="1">
    <source>
        <dbReference type="ARBA" id="ARBA00022737"/>
    </source>
</evidence>
<feature type="repeat" description="ANK" evidence="3">
    <location>
        <begin position="354"/>
        <end position="386"/>
    </location>
</feature>
<dbReference type="PhylomeDB" id="A0A0D2WYT0"/>
<evidence type="ECO:0000313" key="5">
    <source>
        <dbReference type="Proteomes" id="UP000008743"/>
    </source>
</evidence>
<keyword evidence="5" id="KW-1185">Reference proteome</keyword>
<dbReference type="InParanoid" id="A0A0D2WYT0"/>
<feature type="repeat" description="ANK" evidence="3">
    <location>
        <begin position="193"/>
        <end position="218"/>
    </location>
</feature>
<sequence>MTALALTPNTRLQEAIRSNDLAAVQLELQNGFDHAATILAVRLQRSAIAQYLVKAGVDPMPGLIAAVSTNDKQMLEVLLAAGANPNPTETGQSRAVLEVGLIHAHVALECVQLLLAAGANPNHWSAMRRPPLAISTGPDMVDITRAMLAAGADPNRTGSNGWSALMHAAQSGNVAQAGVLLDAGADPHIRADDGSSCLHIAVQSGHVGMVRFLLSRQAAAVDAQAFALRRVIDADDAITLGNLLRAGADPSTRFGRQETLLGRAAMAGATKVVELLLKHPSQDLADTKSMLGRTALMFAANTDLTWLLLQAGASVHTADARGWTALAYAAASNDSERISMLIEAGAEVNSAALDGKTALMIAASRGFAAAVSTLCHVGARVDLCDNSGDTALLAATSNRPGATVAVLVQLLIDAGANIHAVAADGATALIRQAIRRDNESIQVLLKAGAAATHADRTGRTALEYWPSCPSLKFLTAPVKPALASSL</sequence>
<keyword evidence="2 3" id="KW-0040">ANK repeat</keyword>
<dbReference type="Pfam" id="PF00023">
    <property type="entry name" value="Ank"/>
    <property type="match status" value="1"/>
</dbReference>
<dbReference type="STRING" id="595528.A0A0D2WYT0"/>
<name>A0A0D2WYT0_CAPO3</name>
<dbReference type="Proteomes" id="UP000008743">
    <property type="component" value="Unassembled WGS sequence"/>
</dbReference>
<feature type="repeat" description="ANK" evidence="3">
    <location>
        <begin position="160"/>
        <end position="192"/>
    </location>
</feature>
<dbReference type="eggNOG" id="KOG0504">
    <property type="taxonomic scope" value="Eukaryota"/>
</dbReference>
<evidence type="ECO:0000313" key="4">
    <source>
        <dbReference type="EMBL" id="KJE98213.1"/>
    </source>
</evidence>
<dbReference type="SUPFAM" id="SSF48403">
    <property type="entry name" value="Ankyrin repeat"/>
    <property type="match status" value="2"/>
</dbReference>
<gene>
    <name evidence="4" type="ORF">CAOG_008211</name>
</gene>
<dbReference type="SMART" id="SM00248">
    <property type="entry name" value="ANK"/>
    <property type="match status" value="11"/>
</dbReference>
<dbReference type="PANTHER" id="PTHR24198:SF165">
    <property type="entry name" value="ANKYRIN REPEAT-CONTAINING PROTEIN-RELATED"/>
    <property type="match status" value="1"/>
</dbReference>
<organism evidence="4 5">
    <name type="scientific">Capsaspora owczarzaki (strain ATCC 30864)</name>
    <dbReference type="NCBI Taxonomy" id="595528"/>
    <lineage>
        <taxon>Eukaryota</taxon>
        <taxon>Filasterea</taxon>
        <taxon>Capsaspora</taxon>
    </lineage>
</organism>
<dbReference type="Gene3D" id="1.25.40.20">
    <property type="entry name" value="Ankyrin repeat-containing domain"/>
    <property type="match status" value="5"/>
</dbReference>
<dbReference type="InterPro" id="IPR036770">
    <property type="entry name" value="Ankyrin_rpt-contain_sf"/>
</dbReference>
<dbReference type="RefSeq" id="XP_004342466.1">
    <property type="nucleotide sequence ID" value="XM_004342417.2"/>
</dbReference>
<keyword evidence="1" id="KW-0677">Repeat</keyword>
<dbReference type="OrthoDB" id="90295at2759"/>
<dbReference type="AlphaFoldDB" id="A0A0D2WYT0"/>
<accession>A0A0D2WYT0</accession>
<dbReference type="PROSITE" id="PS50088">
    <property type="entry name" value="ANK_REPEAT"/>
    <property type="match status" value="4"/>
</dbReference>
<dbReference type="EMBL" id="KE346377">
    <property type="protein sequence ID" value="KJE98213.1"/>
    <property type="molecule type" value="Genomic_DNA"/>
</dbReference>
<dbReference type="PANTHER" id="PTHR24198">
    <property type="entry name" value="ANKYRIN REPEAT AND PROTEIN KINASE DOMAIN-CONTAINING PROTEIN"/>
    <property type="match status" value="1"/>
</dbReference>
<dbReference type="PROSITE" id="PS50297">
    <property type="entry name" value="ANK_REP_REGION"/>
    <property type="match status" value="3"/>
</dbReference>
<evidence type="ECO:0000256" key="2">
    <source>
        <dbReference type="ARBA" id="ARBA00023043"/>
    </source>
</evidence>
<reference evidence="5" key="1">
    <citation type="submission" date="2011-02" db="EMBL/GenBank/DDBJ databases">
        <title>The Genome Sequence of Capsaspora owczarzaki ATCC 30864.</title>
        <authorList>
            <person name="Russ C."/>
            <person name="Cuomo C."/>
            <person name="Burger G."/>
            <person name="Gray M.W."/>
            <person name="Holland P.W.H."/>
            <person name="King N."/>
            <person name="Lang F.B.F."/>
            <person name="Roger A.J."/>
            <person name="Ruiz-Trillo I."/>
            <person name="Young S.K."/>
            <person name="Zeng Q."/>
            <person name="Gargeya S."/>
            <person name="Alvarado L."/>
            <person name="Berlin A."/>
            <person name="Chapman S.B."/>
            <person name="Chen Z."/>
            <person name="Freedman E."/>
            <person name="Gellesch M."/>
            <person name="Goldberg J."/>
            <person name="Griggs A."/>
            <person name="Gujja S."/>
            <person name="Heilman E."/>
            <person name="Heiman D."/>
            <person name="Howarth C."/>
            <person name="Mehta T."/>
            <person name="Neiman D."/>
            <person name="Pearson M."/>
            <person name="Roberts A."/>
            <person name="Saif S."/>
            <person name="Shea T."/>
            <person name="Shenoy N."/>
            <person name="Sisk P."/>
            <person name="Stolte C."/>
            <person name="Sykes S."/>
            <person name="White J."/>
            <person name="Yandava C."/>
            <person name="Haas B."/>
            <person name="Nusbaum C."/>
            <person name="Birren B."/>
        </authorList>
    </citation>
    <scope>NUCLEOTIDE SEQUENCE</scope>
    <source>
        <strain evidence="5">ATCC 30864</strain>
    </source>
</reference>
<evidence type="ECO:0000256" key="3">
    <source>
        <dbReference type="PROSITE-ProRule" id="PRU00023"/>
    </source>
</evidence>
<dbReference type="InterPro" id="IPR002110">
    <property type="entry name" value="Ankyrin_rpt"/>
</dbReference>
<protein>
    <submittedName>
        <fullName evidence="4">Uncharacterized protein</fullName>
    </submittedName>
</protein>
<dbReference type="Pfam" id="PF12796">
    <property type="entry name" value="Ank_2"/>
    <property type="match status" value="2"/>
</dbReference>
<feature type="repeat" description="ANK" evidence="3">
    <location>
        <begin position="321"/>
        <end position="353"/>
    </location>
</feature>
<proteinExistence type="predicted"/>